<feature type="signal peptide" evidence="2">
    <location>
        <begin position="1"/>
        <end position="22"/>
    </location>
</feature>
<dbReference type="EMBL" id="OZ026884">
    <property type="protein sequence ID" value="CAL1240882.1"/>
    <property type="molecule type" value="Genomic_DNA"/>
</dbReference>
<evidence type="ECO:0000256" key="2">
    <source>
        <dbReference type="SAM" id="SignalP"/>
    </source>
</evidence>
<feature type="transmembrane region" description="Helical" evidence="1">
    <location>
        <begin position="215"/>
        <end position="232"/>
    </location>
</feature>
<accession>A0ABM9NJR6</accession>
<dbReference type="RefSeq" id="WP_348757436.1">
    <property type="nucleotide sequence ID" value="NZ_OZ026884.1"/>
</dbReference>
<keyword evidence="2" id="KW-0732">Signal</keyword>
<reference evidence="3 4" key="1">
    <citation type="submission" date="2024-04" db="EMBL/GenBank/DDBJ databases">
        <authorList>
            <person name="Cremers G."/>
        </authorList>
    </citation>
    <scope>NUCLEOTIDE SEQUENCE [LARGE SCALE GENOMIC DNA]</scope>
    <source>
        <strain evidence="3">MeCH1-AG</strain>
    </source>
</reference>
<organism evidence="3 4">
    <name type="scientific">Candidatus Methylocalor cossyra</name>
    <dbReference type="NCBI Taxonomy" id="3108543"/>
    <lineage>
        <taxon>Bacteria</taxon>
        <taxon>Pseudomonadati</taxon>
        <taxon>Pseudomonadota</taxon>
        <taxon>Gammaproteobacteria</taxon>
        <taxon>Methylococcales</taxon>
        <taxon>Methylococcaceae</taxon>
        <taxon>Candidatus Methylocalor</taxon>
    </lineage>
</organism>
<proteinExistence type="predicted"/>
<keyword evidence="1" id="KW-0812">Transmembrane</keyword>
<sequence>MKTSLGLVLFLVLSSAPIMGFAAPFDAIQLVGADRDASATPAAFAAIDFPYAVGDKANSFSGSANTSSTIFAYGSSEQSAEARASWNFQFQTLLPHTQYFIDWSFADLASVQSRMAAQASAEAMVHILSPGTPLADDRQLASVTTSFGEQSDTHGNAESGSLNLGYLAVGSLFDVTGSLLFSRTHIRSDPSSSAWAAAVANLSFTIRAVPEPDTLILVVAGLAIIMLMVACHRHPGKIRWGRLGMVVLQSRE</sequence>
<name>A0ABM9NJR6_9GAMM</name>
<gene>
    <name evidence="3" type="ORF">MECH1_V1_2106</name>
</gene>
<evidence type="ECO:0000256" key="1">
    <source>
        <dbReference type="SAM" id="Phobius"/>
    </source>
</evidence>
<evidence type="ECO:0000313" key="4">
    <source>
        <dbReference type="Proteomes" id="UP001497493"/>
    </source>
</evidence>
<keyword evidence="4" id="KW-1185">Reference proteome</keyword>
<protein>
    <recommendedName>
        <fullName evidence="5">PEP-CTERM protein-sorting domain-containing protein</fullName>
    </recommendedName>
</protein>
<dbReference type="Proteomes" id="UP001497493">
    <property type="component" value="Chromosome"/>
</dbReference>
<keyword evidence="1" id="KW-0472">Membrane</keyword>
<evidence type="ECO:0000313" key="3">
    <source>
        <dbReference type="EMBL" id="CAL1240882.1"/>
    </source>
</evidence>
<feature type="chain" id="PRO_5045822464" description="PEP-CTERM protein-sorting domain-containing protein" evidence="2">
    <location>
        <begin position="23"/>
        <end position="252"/>
    </location>
</feature>
<evidence type="ECO:0008006" key="5">
    <source>
        <dbReference type="Google" id="ProtNLM"/>
    </source>
</evidence>
<keyword evidence="1" id="KW-1133">Transmembrane helix</keyword>